<dbReference type="PANTHER" id="PTHR48073:SF2">
    <property type="entry name" value="O-SUCCINYLBENZOATE SYNTHASE"/>
    <property type="match status" value="1"/>
</dbReference>
<feature type="binding site" evidence="6">
    <location>
        <position position="323"/>
    </location>
    <ligand>
        <name>substrate</name>
    </ligand>
</feature>
<evidence type="ECO:0000256" key="2">
    <source>
        <dbReference type="ARBA" id="ARBA00022723"/>
    </source>
</evidence>
<feature type="binding site" evidence="7">
    <location>
        <position position="244"/>
    </location>
    <ligand>
        <name>Mg(2+)</name>
        <dbReference type="ChEBI" id="CHEBI:18420"/>
    </ligand>
</feature>
<dbReference type="SFLD" id="SFLDS00001">
    <property type="entry name" value="Enolase"/>
    <property type="match status" value="2"/>
</dbReference>
<comment type="cofactor">
    <cofactor evidence="7 8">
        <name>Mg(2+)</name>
        <dbReference type="ChEBI" id="CHEBI:18420"/>
    </cofactor>
    <text evidence="7 8">Binds 1 Mg(2+) ion per subunit.</text>
</comment>
<dbReference type="InterPro" id="IPR029017">
    <property type="entry name" value="Enolase-like_N"/>
</dbReference>
<dbReference type="SMART" id="SM00922">
    <property type="entry name" value="MR_MLE"/>
    <property type="match status" value="1"/>
</dbReference>
<dbReference type="InterPro" id="IPR013342">
    <property type="entry name" value="Mandelate_racemase_C"/>
</dbReference>
<feature type="active site" description="Proton acceptor; specific for (S)-substrate epimerization" evidence="5">
    <location>
        <position position="268"/>
    </location>
</feature>
<dbReference type="Pfam" id="PF13378">
    <property type="entry name" value="MR_MLE_C"/>
    <property type="match status" value="1"/>
</dbReference>
<evidence type="ECO:0000256" key="3">
    <source>
        <dbReference type="ARBA" id="ARBA00022842"/>
    </source>
</evidence>
<reference evidence="10 11" key="1">
    <citation type="journal article" date="2016" name="Genome Announc.">
        <title>Whole-Genome Sequence of Rummeliibacillus stabekisii Strain PP9 Isolated from Antarctic Soil.</title>
        <authorList>
            <person name="da Mota F.F."/>
            <person name="Vollu R.E."/>
            <person name="Jurelevicius D."/>
            <person name="Seldin L."/>
        </authorList>
    </citation>
    <scope>NUCLEOTIDE SEQUENCE [LARGE SCALE GENOMIC DNA]</scope>
    <source>
        <strain evidence="10 11">PP9</strain>
    </source>
</reference>
<accession>A0A143HDW4</accession>
<feature type="binding site" evidence="7">
    <location>
        <position position="191"/>
    </location>
    <ligand>
        <name>Mg(2+)</name>
        <dbReference type="ChEBI" id="CHEBI:18420"/>
    </ligand>
</feature>
<dbReference type="AlphaFoldDB" id="A0A143HDW4"/>
<evidence type="ECO:0000259" key="9">
    <source>
        <dbReference type="SMART" id="SM00922"/>
    </source>
</evidence>
<keyword evidence="3 7" id="KW-0460">Magnesium</keyword>
<dbReference type="InterPro" id="IPR034603">
    <property type="entry name" value="Dipeptide_epimerase"/>
</dbReference>
<feature type="binding site" evidence="7">
    <location>
        <position position="219"/>
    </location>
    <ligand>
        <name>Mg(2+)</name>
        <dbReference type="ChEBI" id="CHEBI:18420"/>
    </ligand>
</feature>
<dbReference type="SFLD" id="SFLDF00009">
    <property type="entry name" value="o-succinylbenzoate_synthase"/>
    <property type="match status" value="1"/>
</dbReference>
<evidence type="ECO:0000256" key="1">
    <source>
        <dbReference type="ARBA" id="ARBA00008031"/>
    </source>
</evidence>
<dbReference type="EMBL" id="CP014806">
    <property type="protein sequence ID" value="AMW99882.1"/>
    <property type="molecule type" value="Genomic_DNA"/>
</dbReference>
<dbReference type="InterPro" id="IPR029065">
    <property type="entry name" value="Enolase_C-like"/>
</dbReference>
<dbReference type="SUPFAM" id="SSF51604">
    <property type="entry name" value="Enolase C-terminal domain-like"/>
    <property type="match status" value="1"/>
</dbReference>
<feature type="binding site" evidence="6">
    <location>
        <position position="160"/>
    </location>
    <ligand>
        <name>substrate</name>
    </ligand>
</feature>
<dbReference type="Pfam" id="PF02746">
    <property type="entry name" value="MR_MLE_N"/>
    <property type="match status" value="1"/>
</dbReference>
<dbReference type="Gene3D" id="3.20.20.120">
    <property type="entry name" value="Enolase-like C-terminal domain"/>
    <property type="match status" value="1"/>
</dbReference>
<dbReference type="SFLD" id="SFLDG00180">
    <property type="entry name" value="muconate_cycloisomerase"/>
    <property type="match status" value="2"/>
</dbReference>
<feature type="binding site" evidence="6">
    <location>
        <position position="24"/>
    </location>
    <ligand>
        <name>substrate</name>
    </ligand>
</feature>
<dbReference type="Gene3D" id="3.30.390.10">
    <property type="entry name" value="Enolase-like, N-terminal domain"/>
    <property type="match status" value="1"/>
</dbReference>
<dbReference type="STRING" id="241244.ATY39_10770"/>
<dbReference type="Proteomes" id="UP000076021">
    <property type="component" value="Chromosome"/>
</dbReference>
<dbReference type="PANTHER" id="PTHR48073">
    <property type="entry name" value="O-SUCCINYLBENZOATE SYNTHASE-RELATED"/>
    <property type="match status" value="1"/>
</dbReference>
<gene>
    <name evidence="10" type="ORF">ATY39_10770</name>
</gene>
<comment type="similarity">
    <text evidence="1 8">Belongs to the mandelate racemase/muconate lactonizing enzyme family.</text>
</comment>
<evidence type="ECO:0000256" key="5">
    <source>
        <dbReference type="PIRSR" id="PIRSR634603-1"/>
    </source>
</evidence>
<name>A0A143HDW4_9BACL</name>
<feature type="binding site" evidence="6">
    <location>
        <position position="296"/>
    </location>
    <ligand>
        <name>substrate</name>
    </ligand>
</feature>
<dbReference type="SFLD" id="SFLDF00010">
    <property type="entry name" value="dipeptide_epimerase"/>
    <property type="match status" value="1"/>
</dbReference>
<keyword evidence="4 8" id="KW-0413">Isomerase</keyword>
<evidence type="ECO:0000256" key="6">
    <source>
        <dbReference type="PIRSR" id="PIRSR634603-2"/>
    </source>
</evidence>
<dbReference type="InterPro" id="IPR013341">
    <property type="entry name" value="Mandelate_racemase_N_dom"/>
</dbReference>
<dbReference type="OrthoDB" id="9775391at2"/>
<evidence type="ECO:0000256" key="7">
    <source>
        <dbReference type="PIRSR" id="PIRSR634603-3"/>
    </source>
</evidence>
<dbReference type="KEGG" id="rst:ATY39_10770"/>
<dbReference type="FunFam" id="3.30.390.10:FF:000009">
    <property type="entry name" value="Hydrophobic dipeptide epimerase"/>
    <property type="match status" value="1"/>
</dbReference>
<keyword evidence="2 7" id="KW-0479">Metal-binding</keyword>
<dbReference type="EC" id="5.1.1.-" evidence="8"/>
<reference evidence="11" key="2">
    <citation type="submission" date="2016-03" db="EMBL/GenBank/DDBJ databases">
        <authorList>
            <person name="Ploux O."/>
        </authorList>
    </citation>
    <scope>NUCLEOTIDE SEQUENCE [LARGE SCALE GENOMIC DNA]</scope>
    <source>
        <strain evidence="11">PP9</strain>
    </source>
</reference>
<dbReference type="GO" id="GO:0006518">
    <property type="term" value="P:peptide metabolic process"/>
    <property type="evidence" value="ECO:0007669"/>
    <property type="project" value="UniProtKB-ARBA"/>
</dbReference>
<dbReference type="CDD" id="cd03319">
    <property type="entry name" value="L-Ala-DL-Glu_epimerase"/>
    <property type="match status" value="1"/>
</dbReference>
<dbReference type="InterPro" id="IPR036849">
    <property type="entry name" value="Enolase-like_C_sf"/>
</dbReference>
<dbReference type="RefSeq" id="WP_066789657.1">
    <property type="nucleotide sequence ID" value="NZ_CP014806.1"/>
</dbReference>
<protein>
    <recommendedName>
        <fullName evidence="8">Dipeptide epimerase</fullName>
        <ecNumber evidence="8">5.1.1.-</ecNumber>
    </recommendedName>
</protein>
<feature type="active site" description="Proton acceptor; specific for (R)-substrate epimerization" evidence="5">
    <location>
        <position position="162"/>
    </location>
</feature>
<evidence type="ECO:0000256" key="4">
    <source>
        <dbReference type="ARBA" id="ARBA00023235"/>
    </source>
</evidence>
<feature type="binding site" evidence="6">
    <location>
        <position position="135"/>
    </location>
    <ligand>
        <name>substrate</name>
    </ligand>
</feature>
<keyword evidence="11" id="KW-1185">Reference proteome</keyword>
<feature type="binding site" evidence="6">
    <location>
        <position position="298"/>
    </location>
    <ligand>
        <name>substrate</name>
    </ligand>
</feature>
<organism evidence="10 11">
    <name type="scientific">Rummeliibacillus stabekisii</name>
    <dbReference type="NCBI Taxonomy" id="241244"/>
    <lineage>
        <taxon>Bacteria</taxon>
        <taxon>Bacillati</taxon>
        <taxon>Bacillota</taxon>
        <taxon>Bacilli</taxon>
        <taxon>Bacillales</taxon>
        <taxon>Caryophanaceae</taxon>
        <taxon>Rummeliibacillus</taxon>
    </lineage>
</organism>
<sequence>MKIQSVDTYKVAISLKNPFKTALRTVNVAEAIYIKITLENGLYGVGEAPPTHVITGESLSSIQFAVEEVFAPLIIGSDLHSYERLFHRLHHSMVGNTSAKAAVDMAIYDLLAQSANLPLYQYLGGAKNSITTDYTVSVNAPEMMALDAKKYVQDGFHTLKVKVGIGEIKEDILRLEAIRQAIGPNPKIRIDANQGWSAKGAVKAIREMEQRGLGIEFVEQPVPAHDLASLKYVTDHTLTPIMADESVFSIYDAKEIVEMRAADMMNIKLMKTGGIYQALKLAALAQSQDMICMVGSMIETKLGVGAAAHFAASQPNVEYYDFDAPLMLTKDLLRGGIQYNGAHITFSNTPGLGIDGIEGIC</sequence>
<evidence type="ECO:0000256" key="8">
    <source>
        <dbReference type="RuleBase" id="RU366006"/>
    </source>
</evidence>
<evidence type="ECO:0000313" key="10">
    <source>
        <dbReference type="EMBL" id="AMW99882.1"/>
    </source>
</evidence>
<dbReference type="GO" id="GO:0016855">
    <property type="term" value="F:racemase and epimerase activity, acting on amino acids and derivatives"/>
    <property type="evidence" value="ECO:0007669"/>
    <property type="project" value="UniProtKB-UniRule"/>
</dbReference>
<feature type="binding site" evidence="6">
    <location>
        <position position="321"/>
    </location>
    <ligand>
        <name>substrate</name>
    </ligand>
</feature>
<proteinExistence type="inferred from homology"/>
<dbReference type="GO" id="GO:0000287">
    <property type="term" value="F:magnesium ion binding"/>
    <property type="evidence" value="ECO:0007669"/>
    <property type="project" value="UniProtKB-ARBA"/>
</dbReference>
<evidence type="ECO:0000313" key="11">
    <source>
        <dbReference type="Proteomes" id="UP000076021"/>
    </source>
</evidence>
<feature type="domain" description="Mandelate racemase/muconate lactonizing enzyme C-terminal" evidence="9">
    <location>
        <begin position="141"/>
        <end position="240"/>
    </location>
</feature>
<dbReference type="SUPFAM" id="SSF54826">
    <property type="entry name" value="Enolase N-terminal domain-like"/>
    <property type="match status" value="1"/>
</dbReference>